<feature type="region of interest" description="Disordered" evidence="1">
    <location>
        <begin position="42"/>
        <end position="66"/>
    </location>
</feature>
<comment type="caution">
    <text evidence="2">The sequence shown here is derived from an EMBL/GenBank/DDBJ whole genome shotgun (WGS) entry which is preliminary data.</text>
</comment>
<protein>
    <submittedName>
        <fullName evidence="2">Uncharacterized protein</fullName>
    </submittedName>
</protein>
<dbReference type="AlphaFoldDB" id="A0A1S9D4D5"/>
<feature type="region of interest" description="Disordered" evidence="1">
    <location>
        <begin position="237"/>
        <end position="268"/>
    </location>
</feature>
<sequence>MTIPTREWRKGFGHKCGTSIERPQDYSMLGSASRPILMDCEDDRASRPDDADGDAIPETPSHRPLSSVCYGSQSHFDFRTFRVSRTNFFDGRVSISYGEMAVQRSTNCECTPAISSFVEDPKSAVQNTNLGRATESEGKVASDREHIHGRSDCNNGMPFPSAKQNSNWAPETGPLFDCPGSMPLQPPGSQVDSVTSVLTHRSTKGGDLEFLCLKVEWHPYSELKRRVPQLLTHYVHHASSQNSPRVRKRRAVSEVPLMSKHPKRVREQ</sequence>
<reference evidence="2 3" key="1">
    <citation type="submission" date="2016-10" db="EMBL/GenBank/DDBJ databases">
        <title>Genome sequencing of Aspergillus oryzae BCC7051.</title>
        <authorList>
            <person name="Thammarongtham C."/>
            <person name="Vorapreeda T."/>
            <person name="Nookaew I."/>
            <person name="Srisuk T."/>
            <person name="Land M."/>
            <person name="Jeennor S."/>
            <person name="Laoteng K."/>
        </authorList>
    </citation>
    <scope>NUCLEOTIDE SEQUENCE [LARGE SCALE GENOMIC DNA]</scope>
    <source>
        <strain evidence="2 3">BCC7051</strain>
    </source>
</reference>
<gene>
    <name evidence="2" type="ORF">OAory_01095730</name>
</gene>
<evidence type="ECO:0000256" key="1">
    <source>
        <dbReference type="SAM" id="MobiDB-lite"/>
    </source>
</evidence>
<evidence type="ECO:0000313" key="3">
    <source>
        <dbReference type="Proteomes" id="UP000190312"/>
    </source>
</evidence>
<accession>A0A1S9D4D5</accession>
<proteinExistence type="predicted"/>
<dbReference type="EMBL" id="MKZY01000012">
    <property type="protein sequence ID" value="OOO03932.1"/>
    <property type="molecule type" value="Genomic_DNA"/>
</dbReference>
<organism evidence="2 3">
    <name type="scientific">Aspergillus oryzae</name>
    <name type="common">Yellow koji mold</name>
    <dbReference type="NCBI Taxonomy" id="5062"/>
    <lineage>
        <taxon>Eukaryota</taxon>
        <taxon>Fungi</taxon>
        <taxon>Dikarya</taxon>
        <taxon>Ascomycota</taxon>
        <taxon>Pezizomycotina</taxon>
        <taxon>Eurotiomycetes</taxon>
        <taxon>Eurotiomycetidae</taxon>
        <taxon>Eurotiales</taxon>
        <taxon>Aspergillaceae</taxon>
        <taxon>Aspergillus</taxon>
        <taxon>Aspergillus subgen. Circumdati</taxon>
    </lineage>
</organism>
<evidence type="ECO:0000313" key="2">
    <source>
        <dbReference type="EMBL" id="OOO03932.1"/>
    </source>
</evidence>
<dbReference type="Proteomes" id="UP000190312">
    <property type="component" value="Unassembled WGS sequence"/>
</dbReference>
<dbReference type="OrthoDB" id="10472751at2759"/>
<feature type="region of interest" description="Disordered" evidence="1">
    <location>
        <begin position="149"/>
        <end position="170"/>
    </location>
</feature>
<name>A0A1S9D4D5_ASPOZ</name>